<comment type="caution">
    <text evidence="2">The sequence shown here is derived from an EMBL/GenBank/DDBJ whole genome shotgun (WGS) entry which is preliminary data.</text>
</comment>
<dbReference type="InterPro" id="IPR013901">
    <property type="entry name" value="Anthrone_oxy"/>
</dbReference>
<feature type="transmembrane region" description="Helical" evidence="1">
    <location>
        <begin position="58"/>
        <end position="79"/>
    </location>
</feature>
<dbReference type="OrthoDB" id="428263at2"/>
<dbReference type="Pfam" id="PF08592">
    <property type="entry name" value="Anthrone_oxy"/>
    <property type="match status" value="1"/>
</dbReference>
<evidence type="ECO:0000256" key="1">
    <source>
        <dbReference type="SAM" id="Phobius"/>
    </source>
</evidence>
<keyword evidence="1" id="KW-0472">Membrane</keyword>
<protein>
    <submittedName>
        <fullName evidence="2">DUF1772 domain-containing protein</fullName>
    </submittedName>
</protein>
<evidence type="ECO:0000313" key="2">
    <source>
        <dbReference type="EMBL" id="TDF95221.1"/>
    </source>
</evidence>
<feature type="transmembrane region" description="Helical" evidence="1">
    <location>
        <begin position="12"/>
        <end position="38"/>
    </location>
</feature>
<dbReference type="Proteomes" id="UP000295636">
    <property type="component" value="Unassembled WGS sequence"/>
</dbReference>
<reference evidence="2 3" key="1">
    <citation type="submission" date="2019-03" db="EMBL/GenBank/DDBJ databases">
        <title>This is whole genome sequence of Paenibacillus sp MS74 strain.</title>
        <authorList>
            <person name="Trinh H.N."/>
        </authorList>
    </citation>
    <scope>NUCLEOTIDE SEQUENCE [LARGE SCALE GENOMIC DNA]</scope>
    <source>
        <strain evidence="2 3">MS74</strain>
    </source>
</reference>
<keyword evidence="1" id="KW-1133">Transmembrane helix</keyword>
<keyword evidence="3" id="KW-1185">Reference proteome</keyword>
<dbReference type="AlphaFoldDB" id="A0A4R5KIC5"/>
<organism evidence="2 3">
    <name type="scientific">Paenibacillus piri</name>
    <dbReference type="NCBI Taxonomy" id="2547395"/>
    <lineage>
        <taxon>Bacteria</taxon>
        <taxon>Bacillati</taxon>
        <taxon>Bacillota</taxon>
        <taxon>Bacilli</taxon>
        <taxon>Bacillales</taxon>
        <taxon>Paenibacillaceae</taxon>
        <taxon>Paenibacillus</taxon>
    </lineage>
</organism>
<proteinExistence type="predicted"/>
<feature type="transmembrane region" description="Helical" evidence="1">
    <location>
        <begin position="86"/>
        <end position="107"/>
    </location>
</feature>
<dbReference type="EMBL" id="SMRT01000011">
    <property type="protein sequence ID" value="TDF95221.1"/>
    <property type="molecule type" value="Genomic_DNA"/>
</dbReference>
<gene>
    <name evidence="2" type="ORF">E1757_21310</name>
</gene>
<name>A0A4R5KIC5_9BACL</name>
<sequence>MSDRLLNGLTLFSAIGSGLIAGIFFAFSVFVMTALARLPSAQGIAAMQSINVVILNPLFGVVFTGTALACAVLAITSYFRWGEAGAIYLLIGSLIYLIGSFLATLMFNVPLNDALAAADPNSANGAELWLHYSSNWTAWNHVRTVASIAALTSFIVAFRQFG</sequence>
<accession>A0A4R5KIC5</accession>
<keyword evidence="1" id="KW-0812">Transmembrane</keyword>
<evidence type="ECO:0000313" key="3">
    <source>
        <dbReference type="Proteomes" id="UP000295636"/>
    </source>
</evidence>